<accession>A0A0J7JXI3</accession>
<dbReference type="Proteomes" id="UP000036403">
    <property type="component" value="Unassembled WGS sequence"/>
</dbReference>
<comment type="caution">
    <text evidence="1">The sequence shown here is derived from an EMBL/GenBank/DDBJ whole genome shotgun (WGS) entry which is preliminary data.</text>
</comment>
<evidence type="ECO:0000313" key="1">
    <source>
        <dbReference type="EMBL" id="KMQ82903.1"/>
    </source>
</evidence>
<organism evidence="1 2">
    <name type="scientific">Lasius niger</name>
    <name type="common">Black garden ant</name>
    <dbReference type="NCBI Taxonomy" id="67767"/>
    <lineage>
        <taxon>Eukaryota</taxon>
        <taxon>Metazoa</taxon>
        <taxon>Ecdysozoa</taxon>
        <taxon>Arthropoda</taxon>
        <taxon>Hexapoda</taxon>
        <taxon>Insecta</taxon>
        <taxon>Pterygota</taxon>
        <taxon>Neoptera</taxon>
        <taxon>Endopterygota</taxon>
        <taxon>Hymenoptera</taxon>
        <taxon>Apocrita</taxon>
        <taxon>Aculeata</taxon>
        <taxon>Formicoidea</taxon>
        <taxon>Formicidae</taxon>
        <taxon>Formicinae</taxon>
        <taxon>Lasius</taxon>
        <taxon>Lasius</taxon>
    </lineage>
</organism>
<name>A0A0J7JXI3_LASNI</name>
<dbReference type="PaxDb" id="67767-A0A0J7JXI3"/>
<keyword evidence="2" id="KW-1185">Reference proteome</keyword>
<protein>
    <submittedName>
        <fullName evidence="1">KDa protein in nof-fb transposable element</fullName>
    </submittedName>
</protein>
<gene>
    <name evidence="1" type="ORF">RF55_21512</name>
</gene>
<dbReference type="OrthoDB" id="7700560at2759"/>
<dbReference type="EMBL" id="LBMM01022370">
    <property type="protein sequence ID" value="KMQ82903.1"/>
    <property type="molecule type" value="Genomic_DNA"/>
</dbReference>
<proteinExistence type="predicted"/>
<evidence type="ECO:0000313" key="2">
    <source>
        <dbReference type="Proteomes" id="UP000036403"/>
    </source>
</evidence>
<sequence>MEWCRIGAPHLKEVVTDASRALLTAVIKEFTCYPTIERYADACRNTIPDCYIRIDVAHFMKTYSDALKSVSRPVRIFYLAVIGQIILYRHVEDARKILKALLIVSQCELEGNLQGTCIKSDCETQKQFLEHLITGKEIIIDEEELIITESISSEESIPISDEETKISSNWWLKWGEKINSEIQNSISQNGTRANAHYAPHIATKLLRDIGTIVLWSNIYTDKFGYGRIPASSAPVESEFNKLKKFSY</sequence>
<dbReference type="AlphaFoldDB" id="A0A0J7JXI3"/>
<reference evidence="1 2" key="1">
    <citation type="submission" date="2015-04" db="EMBL/GenBank/DDBJ databases">
        <title>Lasius niger genome sequencing.</title>
        <authorList>
            <person name="Konorov E.A."/>
            <person name="Nikitin M.A."/>
            <person name="Kirill M.V."/>
            <person name="Chang P."/>
        </authorList>
    </citation>
    <scope>NUCLEOTIDE SEQUENCE [LARGE SCALE GENOMIC DNA]</scope>
    <source>
        <tissue evidence="1">Whole</tissue>
    </source>
</reference>